<dbReference type="EMBL" id="QBLH01000271">
    <property type="protein sequence ID" value="TGZ56873.1"/>
    <property type="molecule type" value="Genomic_DNA"/>
</dbReference>
<dbReference type="PANTHER" id="PTHR24292:SF54">
    <property type="entry name" value="CYP9F3-RELATED"/>
    <property type="match status" value="1"/>
</dbReference>
<comment type="similarity">
    <text evidence="4">Belongs to the cytochrome P450 family.</text>
</comment>
<evidence type="ECO:0000256" key="2">
    <source>
        <dbReference type="ARBA" id="ARBA00004174"/>
    </source>
</evidence>
<dbReference type="FunFam" id="1.10.630.10:FF:000042">
    <property type="entry name" value="Cytochrome P450"/>
    <property type="match status" value="2"/>
</dbReference>
<feature type="transmembrane region" description="Helical" evidence="14">
    <location>
        <begin position="61"/>
        <end position="79"/>
    </location>
</feature>
<evidence type="ECO:0000256" key="7">
    <source>
        <dbReference type="ARBA" id="ARBA00022824"/>
    </source>
</evidence>
<reference evidence="15 16" key="1">
    <citation type="journal article" date="2019" name="Philos. Trans. R. Soc. Lond., B, Biol. Sci.">
        <title>Ant behaviour and brain gene expression of defending hosts depend on the ecological success of the intruding social parasite.</title>
        <authorList>
            <person name="Kaur R."/>
            <person name="Stoldt M."/>
            <person name="Jongepier E."/>
            <person name="Feldmeyer B."/>
            <person name="Menzel F."/>
            <person name="Bornberg-Bauer E."/>
            <person name="Foitzik S."/>
        </authorList>
    </citation>
    <scope>NUCLEOTIDE SEQUENCE [LARGE SCALE GENOMIC DNA]</scope>
    <source>
        <tissue evidence="15">Whole body</tissue>
    </source>
</reference>
<evidence type="ECO:0000256" key="6">
    <source>
        <dbReference type="ARBA" id="ARBA00022723"/>
    </source>
</evidence>
<dbReference type="STRING" id="300112.A0A4S2L2E3"/>
<dbReference type="Proteomes" id="UP000310200">
    <property type="component" value="Unassembled WGS sequence"/>
</dbReference>
<evidence type="ECO:0000256" key="8">
    <source>
        <dbReference type="ARBA" id="ARBA00022848"/>
    </source>
</evidence>
<evidence type="ECO:0000256" key="11">
    <source>
        <dbReference type="ARBA" id="ARBA00023033"/>
    </source>
</evidence>
<evidence type="ECO:0000256" key="14">
    <source>
        <dbReference type="SAM" id="Phobius"/>
    </source>
</evidence>
<comment type="subcellular location">
    <subcellularLocation>
        <location evidence="3">Endoplasmic reticulum membrane</location>
        <topology evidence="3">Peripheral membrane protein</topology>
    </subcellularLocation>
    <subcellularLocation>
        <location evidence="2">Microsome membrane</location>
        <topology evidence="2">Peripheral membrane protein</topology>
    </subcellularLocation>
</comment>
<keyword evidence="5 13" id="KW-0349">Heme</keyword>
<evidence type="ECO:0000256" key="12">
    <source>
        <dbReference type="ARBA" id="ARBA00023136"/>
    </source>
</evidence>
<dbReference type="InterPro" id="IPR017972">
    <property type="entry name" value="Cyt_P450_CS"/>
</dbReference>
<keyword evidence="12 14" id="KW-0472">Membrane</keyword>
<proteinExistence type="inferred from homology"/>
<protein>
    <submittedName>
        <fullName evidence="15">Cytochrome P450 9e2</fullName>
    </submittedName>
</protein>
<evidence type="ECO:0000256" key="10">
    <source>
        <dbReference type="ARBA" id="ARBA00023004"/>
    </source>
</evidence>
<keyword evidence="7" id="KW-0256">Endoplasmic reticulum</keyword>
<feature type="binding site" description="axial binding residue" evidence="13">
    <location>
        <position position="507"/>
    </location>
    <ligand>
        <name>heme</name>
        <dbReference type="ChEBI" id="CHEBI:30413"/>
    </ligand>
    <ligandPart>
        <name>Fe</name>
        <dbReference type="ChEBI" id="CHEBI:18248"/>
    </ligandPart>
</feature>
<evidence type="ECO:0000256" key="9">
    <source>
        <dbReference type="ARBA" id="ARBA00023002"/>
    </source>
</evidence>
<dbReference type="Pfam" id="PF00067">
    <property type="entry name" value="p450"/>
    <property type="match status" value="2"/>
</dbReference>
<keyword evidence="14" id="KW-0812">Transmembrane</keyword>
<feature type="transmembrane region" description="Helical" evidence="14">
    <location>
        <begin position="624"/>
        <end position="642"/>
    </location>
</feature>
<name>A0A4S2L2E3_9HYME</name>
<dbReference type="GO" id="GO:0005789">
    <property type="term" value="C:endoplasmic reticulum membrane"/>
    <property type="evidence" value="ECO:0007669"/>
    <property type="project" value="UniProtKB-SubCell"/>
</dbReference>
<dbReference type="PROSITE" id="PS00086">
    <property type="entry name" value="CYTOCHROME_P450"/>
    <property type="match status" value="2"/>
</dbReference>
<dbReference type="InterPro" id="IPR036396">
    <property type="entry name" value="Cyt_P450_sf"/>
</dbReference>
<comment type="cofactor">
    <cofactor evidence="1 13">
        <name>heme</name>
        <dbReference type="ChEBI" id="CHEBI:30413"/>
    </cofactor>
</comment>
<evidence type="ECO:0000256" key="5">
    <source>
        <dbReference type="ARBA" id="ARBA00022617"/>
    </source>
</evidence>
<evidence type="ECO:0000313" key="15">
    <source>
        <dbReference type="EMBL" id="TGZ56873.1"/>
    </source>
</evidence>
<dbReference type="GO" id="GO:0005506">
    <property type="term" value="F:iron ion binding"/>
    <property type="evidence" value="ECO:0007669"/>
    <property type="project" value="InterPro"/>
</dbReference>
<keyword evidence="9" id="KW-0560">Oxidoreductase</keyword>
<gene>
    <name evidence="15" type="ORF">DBV15_05365</name>
</gene>
<keyword evidence="10 13" id="KW-0408">Iron</keyword>
<comment type="caution">
    <text evidence="15">The sequence shown here is derived from an EMBL/GenBank/DDBJ whole genome shotgun (WGS) entry which is preliminary data.</text>
</comment>
<keyword evidence="11" id="KW-0503">Monooxygenase</keyword>
<evidence type="ECO:0000256" key="1">
    <source>
        <dbReference type="ARBA" id="ARBA00001971"/>
    </source>
</evidence>
<dbReference type="GO" id="GO:0016705">
    <property type="term" value="F:oxidoreductase activity, acting on paired donors, with incorporation or reduction of molecular oxygen"/>
    <property type="evidence" value="ECO:0007669"/>
    <property type="project" value="InterPro"/>
</dbReference>
<sequence>MSVYEERNDIELKDGEKDKNSVTTETVIACACDLATSEQTVERLTCSIETSRRAAAVTMDTWILLSLLAGVIAVYYYFFKNLNFFEKYGIIHIPPLPIVGNMAPAFLHQLSLAELVQKIYYLNQDAKYVGFFDSMTPVVMIRDPELIKAIGVKNFEMFPDRRGFGIIDEAIDPLFGKNLFSLRGEKWRVMRTLLSPAFTSSKMKAMFKLMSECAANFTDFLSTLPADKNVIEMKNCFTRYTNDVIATCAFGVRVDSMKNPNNEFYVYGKEATSFNTLRNIKFYFIRGMPGVTKMLGIKLTSDHVSQFFKDLVRSTIHTRDTKNIVRPDMLQLMMETRGKKGPGKELTIEDMTAQAFVFFFGGFDSVSTLMCFAAHEIAVNPDVQARLRNEVDEVLKTTSGELTYDTLNGMQYLDAVINEALRLWPVATFVDRICVEDFELPPALPGDKPFLLKKGMNVWFPAYGLHRDPKYFEKPDEFYPERFLSVENKKDINSAAYIPFGIGPKMCIGNRFALLETKVMLFHLLARCELKMCTKTTHPLRLSKKTFSMLADGGFWLKIEARDNPSVSSNVVNERLLVYYEIGNCCTSSCLQRLVSAVSLCHIIQSVCEEIVARNFQITFAMEYWSILLSIVIGAVSIYYLFKNFNLFKRHGVIHVPPVPNFGIMTSVICRRTSFTDFILKLYNFNPNAKYFGFYATTNPIFVLRDPELIKTILVKNFEAFPDRRGFSNLNDPLLGKNLFSLHGEKWRNVRTLLSPSFTSSKMKIMFTLMSECAVDFAKFLSTLPADKNDINTKDAFSKYTNDVIATCAFGIKIDSMKDPTNKFYVYGKEATSFLGSRALKFFFMRTFPSLGRFLNVKLINDYVSNFFKNIIKTTIATRDAEHITRPDMLQLMMDIRGKEGRRELDIDDMTAQAFIFFFGGFDTSSTAMSFAAHEIAANPEIQAKLQREIDNVLEESKGEVSYEAINRLEYLDAVINEALRLYPPVGFLERVCDKTYELPPALPNEKSFIMKKGMVFWIPVFAIHRDKKYYDNPEKFSPERFFDNKMYHNSSCYMPFGLGPRMCIANRFAMLEVKVLLFHLLARCELKPSAKTPSPIKFKKSLIMMPENGFWLNIQRRKHMHPALESTVRDNTSFRATLMISTSSILGPSPACSPFPTAQRRITASNGQVDQMQQSVQFGFSSDGARHDAVRHASILFDRNRFGLSVEDHESRFLWQTWQCWAPRRESARSSDRSLKRHSQARIVSLETPNHVAEYIIRLLYPPCNCMRENVQPMQILFGQCERSVADLTLRTPIIGICIKYGFNPGNAGGNSKSSTHNLSIATATGYILRASLITASKYSMPLTAS</sequence>
<keyword evidence="14" id="KW-1133">Transmembrane helix</keyword>
<dbReference type="InterPro" id="IPR002401">
    <property type="entry name" value="Cyt_P450_E_grp-I"/>
</dbReference>
<dbReference type="SUPFAM" id="SSF48264">
    <property type="entry name" value="Cytochrome P450"/>
    <property type="match status" value="2"/>
</dbReference>
<dbReference type="PANTHER" id="PTHR24292">
    <property type="entry name" value="CYTOCHROME P450"/>
    <property type="match status" value="1"/>
</dbReference>
<dbReference type="InterPro" id="IPR001128">
    <property type="entry name" value="Cyt_P450"/>
</dbReference>
<dbReference type="GO" id="GO:0020037">
    <property type="term" value="F:heme binding"/>
    <property type="evidence" value="ECO:0007669"/>
    <property type="project" value="InterPro"/>
</dbReference>
<dbReference type="Gene3D" id="1.10.630.10">
    <property type="entry name" value="Cytochrome P450"/>
    <property type="match status" value="2"/>
</dbReference>
<dbReference type="GO" id="GO:0004497">
    <property type="term" value="F:monooxygenase activity"/>
    <property type="evidence" value="ECO:0007669"/>
    <property type="project" value="UniProtKB-KW"/>
</dbReference>
<accession>A0A4S2L2E3</accession>
<keyword evidence="6 13" id="KW-0479">Metal-binding</keyword>
<evidence type="ECO:0000256" key="4">
    <source>
        <dbReference type="ARBA" id="ARBA00010617"/>
    </source>
</evidence>
<evidence type="ECO:0000256" key="13">
    <source>
        <dbReference type="PIRSR" id="PIRSR602401-1"/>
    </source>
</evidence>
<organism evidence="15 16">
    <name type="scientific">Temnothorax longispinosus</name>
    <dbReference type="NCBI Taxonomy" id="300112"/>
    <lineage>
        <taxon>Eukaryota</taxon>
        <taxon>Metazoa</taxon>
        <taxon>Ecdysozoa</taxon>
        <taxon>Arthropoda</taxon>
        <taxon>Hexapoda</taxon>
        <taxon>Insecta</taxon>
        <taxon>Pterygota</taxon>
        <taxon>Neoptera</taxon>
        <taxon>Endopterygota</taxon>
        <taxon>Hymenoptera</taxon>
        <taxon>Apocrita</taxon>
        <taxon>Aculeata</taxon>
        <taxon>Formicoidea</taxon>
        <taxon>Formicidae</taxon>
        <taxon>Myrmicinae</taxon>
        <taxon>Temnothorax</taxon>
    </lineage>
</organism>
<evidence type="ECO:0000313" key="16">
    <source>
        <dbReference type="Proteomes" id="UP000310200"/>
    </source>
</evidence>
<keyword evidence="16" id="KW-1185">Reference proteome</keyword>
<dbReference type="PRINTS" id="PR00463">
    <property type="entry name" value="EP450I"/>
</dbReference>
<dbReference type="PRINTS" id="PR00385">
    <property type="entry name" value="P450"/>
</dbReference>
<dbReference type="InterPro" id="IPR050476">
    <property type="entry name" value="Insect_CytP450_Detox"/>
</dbReference>
<keyword evidence="8" id="KW-0492">Microsome</keyword>
<evidence type="ECO:0000256" key="3">
    <source>
        <dbReference type="ARBA" id="ARBA00004406"/>
    </source>
</evidence>
<dbReference type="CDD" id="cd11056">
    <property type="entry name" value="CYP6-like"/>
    <property type="match status" value="2"/>
</dbReference>